<keyword evidence="1 2" id="KW-0238">DNA-binding</keyword>
<dbReference type="SMART" id="SM00389">
    <property type="entry name" value="HOX"/>
    <property type="match status" value="1"/>
</dbReference>
<dbReference type="PANTHER" id="PTHR14618:SF0">
    <property type="entry name" value="HOMEOBOX-CONTAINING PROTEIN 1"/>
    <property type="match status" value="1"/>
</dbReference>
<feature type="non-terminal residue" evidence="5">
    <location>
        <position position="1"/>
    </location>
</feature>
<dbReference type="Gene3D" id="1.10.10.60">
    <property type="entry name" value="Homeodomain-like"/>
    <property type="match status" value="1"/>
</dbReference>
<dbReference type="InterPro" id="IPR009057">
    <property type="entry name" value="Homeodomain-like_sf"/>
</dbReference>
<dbReference type="SUPFAM" id="SSF46689">
    <property type="entry name" value="Homeodomain-like"/>
    <property type="match status" value="1"/>
</dbReference>
<dbReference type="GO" id="GO:0005634">
    <property type="term" value="C:nucleus"/>
    <property type="evidence" value="ECO:0007669"/>
    <property type="project" value="UniProtKB-SubCell"/>
</dbReference>
<dbReference type="AlphaFoldDB" id="A0A3M7PG35"/>
<dbReference type="InterPro" id="IPR040363">
    <property type="entry name" value="HMBOX1"/>
</dbReference>
<dbReference type="PROSITE" id="PS50071">
    <property type="entry name" value="HOMEOBOX_2"/>
    <property type="match status" value="1"/>
</dbReference>
<evidence type="ECO:0000313" key="6">
    <source>
        <dbReference type="Proteomes" id="UP000276133"/>
    </source>
</evidence>
<feature type="compositionally biased region" description="Polar residues" evidence="3">
    <location>
        <begin position="150"/>
        <end position="159"/>
    </location>
</feature>
<dbReference type="EMBL" id="REGN01011039">
    <property type="protein sequence ID" value="RMZ97998.1"/>
    <property type="molecule type" value="Genomic_DNA"/>
</dbReference>
<accession>A0A3M7PG35</accession>
<organism evidence="5 6">
    <name type="scientific">Brachionus plicatilis</name>
    <name type="common">Marine rotifer</name>
    <name type="synonym">Brachionus muelleri</name>
    <dbReference type="NCBI Taxonomy" id="10195"/>
    <lineage>
        <taxon>Eukaryota</taxon>
        <taxon>Metazoa</taxon>
        <taxon>Spiralia</taxon>
        <taxon>Gnathifera</taxon>
        <taxon>Rotifera</taxon>
        <taxon>Eurotatoria</taxon>
        <taxon>Monogononta</taxon>
        <taxon>Pseudotrocha</taxon>
        <taxon>Ploima</taxon>
        <taxon>Brachionidae</taxon>
        <taxon>Brachionus</taxon>
    </lineage>
</organism>
<keyword evidence="1 2" id="KW-0539">Nucleus</keyword>
<dbReference type="OrthoDB" id="5856131at2759"/>
<evidence type="ECO:0000256" key="3">
    <source>
        <dbReference type="SAM" id="MobiDB-lite"/>
    </source>
</evidence>
<proteinExistence type="predicted"/>
<evidence type="ECO:0000313" key="5">
    <source>
        <dbReference type="EMBL" id="RMZ97998.1"/>
    </source>
</evidence>
<dbReference type="STRING" id="10195.A0A3M7PG35"/>
<name>A0A3M7PG35_BRAPC</name>
<comment type="subcellular location">
    <subcellularLocation>
        <location evidence="1 2">Nucleus</location>
    </subcellularLocation>
</comment>
<protein>
    <submittedName>
        <fullName evidence="5">Homeobox-containing 1-like isoform X1</fullName>
    </submittedName>
</protein>
<keyword evidence="1 2" id="KW-0371">Homeobox</keyword>
<dbReference type="InterPro" id="IPR001356">
    <property type="entry name" value="HD"/>
</dbReference>
<evidence type="ECO:0000256" key="1">
    <source>
        <dbReference type="PROSITE-ProRule" id="PRU00108"/>
    </source>
</evidence>
<feature type="compositionally biased region" description="Polar residues" evidence="3">
    <location>
        <begin position="129"/>
        <end position="139"/>
    </location>
</feature>
<dbReference type="Pfam" id="PF00046">
    <property type="entry name" value="Homeodomain"/>
    <property type="match status" value="1"/>
</dbReference>
<dbReference type="CDD" id="cd00086">
    <property type="entry name" value="homeodomain"/>
    <property type="match status" value="1"/>
</dbReference>
<evidence type="ECO:0000259" key="4">
    <source>
        <dbReference type="PROSITE" id="PS50071"/>
    </source>
</evidence>
<feature type="DNA-binding region" description="Homeobox" evidence="1">
    <location>
        <begin position="45"/>
        <end position="114"/>
    </location>
</feature>
<feature type="region of interest" description="Disordered" evidence="3">
    <location>
        <begin position="129"/>
        <end position="168"/>
    </location>
</feature>
<reference evidence="5 6" key="1">
    <citation type="journal article" date="2018" name="Sci. Rep.">
        <title>Genomic signatures of local adaptation to the degree of environmental predictability in rotifers.</title>
        <authorList>
            <person name="Franch-Gras L."/>
            <person name="Hahn C."/>
            <person name="Garcia-Roger E.M."/>
            <person name="Carmona M.J."/>
            <person name="Serra M."/>
            <person name="Gomez A."/>
        </authorList>
    </citation>
    <scope>NUCLEOTIDE SEQUENCE [LARGE SCALE GENOMIC DNA]</scope>
    <source>
        <strain evidence="5">HYR1</strain>
    </source>
</reference>
<dbReference type="GO" id="GO:0003691">
    <property type="term" value="F:double-stranded telomeric DNA binding"/>
    <property type="evidence" value="ECO:0007669"/>
    <property type="project" value="InterPro"/>
</dbReference>
<comment type="caution">
    <text evidence="5">The sequence shown here is derived from an EMBL/GenBank/DDBJ whole genome shotgun (WGS) entry which is preliminary data.</text>
</comment>
<feature type="domain" description="Homeobox" evidence="4">
    <location>
        <begin position="43"/>
        <end position="113"/>
    </location>
</feature>
<gene>
    <name evidence="5" type="ORF">BpHYR1_001866</name>
</gene>
<dbReference type="PANTHER" id="PTHR14618">
    <property type="entry name" value="HOMEODOX-CONTAINING PROTEIN 1 HMBOX1"/>
    <property type="match status" value="1"/>
</dbReference>
<evidence type="ECO:0000256" key="2">
    <source>
        <dbReference type="RuleBase" id="RU000682"/>
    </source>
</evidence>
<sequence>PKIFCILFIQAHNIPINPSNESIAKLSKLDSTNSLSSPNLSYDTPKRTRFSFKPEHLVILETCFVENQYPDQKKREELAKMCNEARPCSERERVTEQIITHWFQNKRKISRKGPDEPNKSPNVNMIKQEQEQTDSNSPYGYQDYGDDSQKSCVSPPKSNMSDEEQFEDGDHVNPKWICLHEVMNKMFRNIECEKKTDRKY</sequence>
<dbReference type="Proteomes" id="UP000276133">
    <property type="component" value="Unassembled WGS sequence"/>
</dbReference>
<keyword evidence="6" id="KW-1185">Reference proteome</keyword>